<dbReference type="Pfam" id="PF20092">
    <property type="entry name" value="DUF6483"/>
    <property type="match status" value="1"/>
</dbReference>
<dbReference type="OrthoDB" id="1650869at2"/>
<reference evidence="2" key="1">
    <citation type="submission" date="2017-07" db="EMBL/GenBank/DDBJ databases">
        <authorList>
            <person name="Varghese N."/>
            <person name="Submissions S."/>
        </authorList>
    </citation>
    <scope>NUCLEOTIDE SEQUENCE [LARGE SCALE GENOMIC DNA]</scope>
    <source>
        <strain evidence="2">NLAE-zl-C134</strain>
    </source>
</reference>
<dbReference type="InterPro" id="IPR045507">
    <property type="entry name" value="DUF6483"/>
</dbReference>
<keyword evidence="2" id="KW-1185">Reference proteome</keyword>
<dbReference type="RefSeq" id="WP_109711696.1">
    <property type="nucleotide sequence ID" value="NZ_QGDS01000007.1"/>
</dbReference>
<protein>
    <submittedName>
        <fullName evidence="1">Uncharacterized protein</fullName>
    </submittedName>
</protein>
<organism evidence="1 2">
    <name type="scientific">Faecalicatena contorta</name>
    <dbReference type="NCBI Taxonomy" id="39482"/>
    <lineage>
        <taxon>Bacteria</taxon>
        <taxon>Bacillati</taxon>
        <taxon>Bacillota</taxon>
        <taxon>Clostridia</taxon>
        <taxon>Lachnospirales</taxon>
        <taxon>Lachnospiraceae</taxon>
        <taxon>Faecalicatena</taxon>
    </lineage>
</organism>
<sequence length="127" mass="14563">MNFEQDYIMRMIKAAAAALARIIFQKSNPEYELPVQGEYTAVDDLYERLLGMADAGHINEAENLLYQKLDRANLSYLEIGIGFYNHLNGYEDGFLTAHDYTREEIGDGIRRLLGKYGMEALEEFVDI</sequence>
<gene>
    <name evidence="1" type="ORF">SAMN05216529_10784</name>
</gene>
<dbReference type="AlphaFoldDB" id="A0A315ZUX2"/>
<dbReference type="Proteomes" id="UP000254051">
    <property type="component" value="Unassembled WGS sequence"/>
</dbReference>
<accession>A0A315ZUX2</accession>
<dbReference type="EMBL" id="UHJJ01000007">
    <property type="protein sequence ID" value="SUQ14630.1"/>
    <property type="molecule type" value="Genomic_DNA"/>
</dbReference>
<proteinExistence type="predicted"/>
<evidence type="ECO:0000313" key="2">
    <source>
        <dbReference type="Proteomes" id="UP000254051"/>
    </source>
</evidence>
<name>A0A315ZUX2_9FIRM</name>
<evidence type="ECO:0000313" key="1">
    <source>
        <dbReference type="EMBL" id="SUQ14630.1"/>
    </source>
</evidence>